<evidence type="ECO:0000313" key="4">
    <source>
        <dbReference type="Proteomes" id="UP000479000"/>
    </source>
</evidence>
<proteinExistence type="predicted"/>
<evidence type="ECO:0000313" key="3">
    <source>
        <dbReference type="EMBL" id="CAA9993656.1"/>
    </source>
</evidence>
<dbReference type="AlphaFoldDB" id="A0A6H5FWX0"/>
<gene>
    <name evidence="2" type="ORF">NTEN_LOCUS557</name>
    <name evidence="3" type="ORF">NTEN_LOCUS559</name>
</gene>
<dbReference type="EMBL" id="CADCXU010000966">
    <property type="protein sequence ID" value="CAA9993654.1"/>
    <property type="molecule type" value="Genomic_DNA"/>
</dbReference>
<organism evidence="3 4">
    <name type="scientific">Nesidiocoris tenuis</name>
    <dbReference type="NCBI Taxonomy" id="355587"/>
    <lineage>
        <taxon>Eukaryota</taxon>
        <taxon>Metazoa</taxon>
        <taxon>Ecdysozoa</taxon>
        <taxon>Arthropoda</taxon>
        <taxon>Hexapoda</taxon>
        <taxon>Insecta</taxon>
        <taxon>Pterygota</taxon>
        <taxon>Neoptera</taxon>
        <taxon>Paraneoptera</taxon>
        <taxon>Hemiptera</taxon>
        <taxon>Heteroptera</taxon>
        <taxon>Panheteroptera</taxon>
        <taxon>Cimicomorpha</taxon>
        <taxon>Miridae</taxon>
        <taxon>Dicyphina</taxon>
        <taxon>Nesidiocoris</taxon>
    </lineage>
</organism>
<sequence length="84" mass="9332">MQQFLKTRATRSAHRDIASAVFDSKCSSRTGQRLRNCPSTAIIQDQNNIYLQTPPTPAGAHGEQLSKESECVLHNRQHNSGIAR</sequence>
<feature type="region of interest" description="Disordered" evidence="1">
    <location>
        <begin position="53"/>
        <end position="84"/>
    </location>
</feature>
<dbReference type="Proteomes" id="UP000479000">
    <property type="component" value="Unassembled WGS sequence"/>
</dbReference>
<dbReference type="EMBL" id="CADCXU010000970">
    <property type="protein sequence ID" value="CAA9993656.1"/>
    <property type="molecule type" value="Genomic_DNA"/>
</dbReference>
<feature type="compositionally biased region" description="Basic and acidic residues" evidence="1">
    <location>
        <begin position="64"/>
        <end position="73"/>
    </location>
</feature>
<reference evidence="3 4" key="1">
    <citation type="submission" date="2020-02" db="EMBL/GenBank/DDBJ databases">
        <authorList>
            <person name="Ferguson B K."/>
        </authorList>
    </citation>
    <scope>NUCLEOTIDE SEQUENCE [LARGE SCALE GENOMIC DNA]</scope>
</reference>
<accession>A0A6H5FWX0</accession>
<evidence type="ECO:0000256" key="1">
    <source>
        <dbReference type="SAM" id="MobiDB-lite"/>
    </source>
</evidence>
<evidence type="ECO:0000313" key="2">
    <source>
        <dbReference type="EMBL" id="CAA9993654.1"/>
    </source>
</evidence>
<feature type="non-terminal residue" evidence="3">
    <location>
        <position position="84"/>
    </location>
</feature>
<name>A0A6H5FWX0_9HEMI</name>
<protein>
    <submittedName>
        <fullName evidence="3">Uncharacterized protein</fullName>
    </submittedName>
</protein>
<keyword evidence="4" id="KW-1185">Reference proteome</keyword>